<evidence type="ECO:0000256" key="5">
    <source>
        <dbReference type="ARBA" id="ARBA00022729"/>
    </source>
</evidence>
<dbReference type="KEGG" id="lamb:KBB96_14025"/>
<dbReference type="Pfam" id="PF04349">
    <property type="entry name" value="MdoG"/>
    <property type="match status" value="1"/>
</dbReference>
<dbReference type="InterPro" id="IPR014756">
    <property type="entry name" value="Ig_E-set"/>
</dbReference>
<feature type="domain" description="Glucan biosynthesis periplasmic MdoG C-terminal" evidence="8">
    <location>
        <begin position="33"/>
        <end position="521"/>
    </location>
</feature>
<dbReference type="GO" id="GO:0030246">
    <property type="term" value="F:carbohydrate binding"/>
    <property type="evidence" value="ECO:0007669"/>
    <property type="project" value="InterPro"/>
</dbReference>
<name>A0A975G6R1_9BACT</name>
<dbReference type="PANTHER" id="PTHR30504:SF4">
    <property type="entry name" value="GLUCANS BIOSYNTHESIS PROTEIN G"/>
    <property type="match status" value="1"/>
</dbReference>
<dbReference type="InterPro" id="IPR013783">
    <property type="entry name" value="Ig-like_fold"/>
</dbReference>
<dbReference type="InterPro" id="IPR014438">
    <property type="entry name" value="Glucan_biosyn_MdoG/MdoD"/>
</dbReference>
<evidence type="ECO:0000313" key="9">
    <source>
        <dbReference type="EMBL" id="QUE49983.1"/>
    </source>
</evidence>
<evidence type="ECO:0000256" key="7">
    <source>
        <dbReference type="SAM" id="SignalP"/>
    </source>
</evidence>
<evidence type="ECO:0000256" key="3">
    <source>
        <dbReference type="ARBA" id="ARBA00009284"/>
    </source>
</evidence>
<dbReference type="Gene3D" id="2.60.40.10">
    <property type="entry name" value="Immunoglobulins"/>
    <property type="match status" value="1"/>
</dbReference>
<reference evidence="9" key="1">
    <citation type="submission" date="2021-04" db="EMBL/GenBank/DDBJ databases">
        <title>Luteolibacter sp. 32A isolated from the skin of an Anderson's salamander (Ambystoma andersonii).</title>
        <authorList>
            <person name="Spergser J."/>
            <person name="Busse H.-J."/>
        </authorList>
    </citation>
    <scope>NUCLEOTIDE SEQUENCE</scope>
    <source>
        <strain evidence="9">32A</strain>
    </source>
</reference>
<sequence length="525" mass="58827">MPLHSYRPIALALGVVAASGLARAQTWLREDVDFQKIEARAKELASQPYQAPDREALPGWMKALSYDQYRDIRFRDDQALWLQANLPFRAMFFHPGYLYREPVQIREFTSTHSQEVRFTPGFFDYGALIKDKGEFPPNAGFAGVRLLAPLNKQDKFDELVVFQGASYWRALGKGQRYGISARGVAIDTGEEGTAEEFPSFREFWLRKPDQGDQAAQILALLDGPSVAGAYAFVIQPGDDTVMTVKAVLYPRKGVKTFGVAPMSSMFWFGENSRRRFDDFRPEVHDSDGLAIKTGAGESLWRPLANDTGRLEKNYFAVDKLAGFGLLQRDRRFAAYEDGEASYDQRPSLWIEPVNDWGSGRVFLMEIPTSNELSDNVVAMWEPAQAPQAGQRMEFVYRQHWTMAEDPAKAGGHVVATRTGLHDWQPEQRTVAVEFSGIAPERLKDKDGKEVAPTAMVEITGDGKERAKIQGVAVQPLPGDRWRAGFQIAPAKEGGKLSEVGPLDIRVSLKQGDDFLTETWVNRIIP</sequence>
<organism evidence="9 10">
    <name type="scientific">Luteolibacter ambystomatis</name>
    <dbReference type="NCBI Taxonomy" id="2824561"/>
    <lineage>
        <taxon>Bacteria</taxon>
        <taxon>Pseudomonadati</taxon>
        <taxon>Verrucomicrobiota</taxon>
        <taxon>Verrucomicrobiia</taxon>
        <taxon>Verrucomicrobiales</taxon>
        <taxon>Verrucomicrobiaceae</taxon>
        <taxon>Luteolibacter</taxon>
    </lineage>
</organism>
<keyword evidence="6" id="KW-0574">Periplasm</keyword>
<dbReference type="GO" id="GO:0003824">
    <property type="term" value="F:catalytic activity"/>
    <property type="evidence" value="ECO:0007669"/>
    <property type="project" value="InterPro"/>
</dbReference>
<dbReference type="SUPFAM" id="SSF81296">
    <property type="entry name" value="E set domains"/>
    <property type="match status" value="1"/>
</dbReference>
<feature type="signal peptide" evidence="7">
    <location>
        <begin position="1"/>
        <end position="24"/>
    </location>
</feature>
<dbReference type="AlphaFoldDB" id="A0A975G6R1"/>
<evidence type="ECO:0000256" key="2">
    <source>
        <dbReference type="ARBA" id="ARBA00005001"/>
    </source>
</evidence>
<comment type="pathway">
    <text evidence="2">Glycan metabolism; osmoregulated periplasmic glucan (OPG) biosynthesis.</text>
</comment>
<accession>A0A975G6R1</accession>
<proteinExistence type="inferred from homology"/>
<evidence type="ECO:0000259" key="8">
    <source>
        <dbReference type="Pfam" id="PF04349"/>
    </source>
</evidence>
<dbReference type="FunFam" id="2.70.98.10:FF:000001">
    <property type="entry name" value="Glucans biosynthesis protein G"/>
    <property type="match status" value="1"/>
</dbReference>
<dbReference type="InterPro" id="IPR007444">
    <property type="entry name" value="Glucan_biosyn_MdoG_C"/>
</dbReference>
<gene>
    <name evidence="9" type="ORF">KBB96_14025</name>
</gene>
<evidence type="ECO:0000256" key="4">
    <source>
        <dbReference type="ARBA" id="ARBA00015376"/>
    </source>
</evidence>
<dbReference type="RefSeq" id="WP_211630072.1">
    <property type="nucleotide sequence ID" value="NZ_CP073100.1"/>
</dbReference>
<dbReference type="GO" id="GO:0030288">
    <property type="term" value="C:outer membrane-bounded periplasmic space"/>
    <property type="evidence" value="ECO:0007669"/>
    <property type="project" value="TreeGrafter"/>
</dbReference>
<dbReference type="InterPro" id="IPR011013">
    <property type="entry name" value="Gal_mutarotase_sf_dom"/>
</dbReference>
<evidence type="ECO:0000256" key="1">
    <source>
        <dbReference type="ARBA" id="ARBA00004418"/>
    </source>
</evidence>
<dbReference type="SUPFAM" id="SSF74650">
    <property type="entry name" value="Galactose mutarotase-like"/>
    <property type="match status" value="1"/>
</dbReference>
<dbReference type="PIRSF" id="PIRSF006281">
    <property type="entry name" value="MdoG"/>
    <property type="match status" value="1"/>
</dbReference>
<protein>
    <recommendedName>
        <fullName evidence="4">Glucans biosynthesis protein G</fullName>
    </recommendedName>
</protein>
<dbReference type="GO" id="GO:0051274">
    <property type="term" value="P:beta-glucan biosynthetic process"/>
    <property type="evidence" value="ECO:0007669"/>
    <property type="project" value="TreeGrafter"/>
</dbReference>
<dbReference type="PANTHER" id="PTHR30504">
    <property type="entry name" value="GLUCANS BIOSYNTHESIS PROTEIN"/>
    <property type="match status" value="1"/>
</dbReference>
<evidence type="ECO:0000313" key="10">
    <source>
        <dbReference type="Proteomes" id="UP000676169"/>
    </source>
</evidence>
<keyword evidence="5 7" id="KW-0732">Signal</keyword>
<comment type="subcellular location">
    <subcellularLocation>
        <location evidence="1">Periplasm</location>
    </subcellularLocation>
</comment>
<dbReference type="Proteomes" id="UP000676169">
    <property type="component" value="Chromosome"/>
</dbReference>
<keyword evidence="10" id="KW-1185">Reference proteome</keyword>
<dbReference type="InterPro" id="IPR014718">
    <property type="entry name" value="GH-type_carb-bd"/>
</dbReference>
<dbReference type="EMBL" id="CP073100">
    <property type="protein sequence ID" value="QUE49983.1"/>
    <property type="molecule type" value="Genomic_DNA"/>
</dbReference>
<evidence type="ECO:0000256" key="6">
    <source>
        <dbReference type="ARBA" id="ARBA00022764"/>
    </source>
</evidence>
<dbReference type="Gene3D" id="2.70.98.10">
    <property type="match status" value="1"/>
</dbReference>
<feature type="chain" id="PRO_5036856592" description="Glucans biosynthesis protein G" evidence="7">
    <location>
        <begin position="25"/>
        <end position="525"/>
    </location>
</feature>
<comment type="similarity">
    <text evidence="3">Belongs to the OpgD/OpgG family.</text>
</comment>